<dbReference type="Proteomes" id="UP000093343">
    <property type="component" value="Unassembled WGS sequence"/>
</dbReference>
<proteinExistence type="predicted"/>
<organism evidence="2 3">
    <name type="scientific">Flavobacterium piscis</name>
    <dbReference type="NCBI Taxonomy" id="1114874"/>
    <lineage>
        <taxon>Bacteria</taxon>
        <taxon>Pseudomonadati</taxon>
        <taxon>Bacteroidota</taxon>
        <taxon>Flavobacteriia</taxon>
        <taxon>Flavobacteriales</taxon>
        <taxon>Flavobacteriaceae</taxon>
        <taxon>Flavobacterium</taxon>
    </lineage>
</organism>
<dbReference type="EMBL" id="LVEN01000019">
    <property type="protein sequence ID" value="OCB75272.1"/>
    <property type="molecule type" value="Genomic_DNA"/>
</dbReference>
<keyword evidence="1" id="KW-0472">Membrane</keyword>
<protein>
    <submittedName>
        <fullName evidence="2">Uncharacterized protein</fullName>
    </submittedName>
</protein>
<evidence type="ECO:0000256" key="1">
    <source>
        <dbReference type="SAM" id="Phobius"/>
    </source>
</evidence>
<name>A0ABX2XJM9_9FLAO</name>
<keyword evidence="1" id="KW-0812">Transmembrane</keyword>
<keyword evidence="1" id="KW-1133">Transmembrane helix</keyword>
<sequence>MQAYLIGNGNFTFPCLIFFSLSLFYPTIWKDLGNEYQTGKVSKSIHFLTLDHCMTLQLADIKNEYGRKNSQFKNIKK</sequence>
<keyword evidence="3" id="KW-1185">Reference proteome</keyword>
<reference evidence="3" key="1">
    <citation type="submission" date="2016-03" db="EMBL/GenBank/DDBJ databases">
        <title>Draft genome sequence of Paenibacillus glacialis DSM 22343.</title>
        <authorList>
            <person name="Shin S.-K."/>
            <person name="Yi H."/>
        </authorList>
    </citation>
    <scope>NUCLEOTIDE SEQUENCE [LARGE SCALE GENOMIC DNA]</scope>
    <source>
        <strain evidence="3">CCUG 60099</strain>
    </source>
</reference>
<gene>
    <name evidence="2" type="ORF">FLP_09935</name>
</gene>
<accession>A0ABX2XJM9</accession>
<feature type="transmembrane region" description="Helical" evidence="1">
    <location>
        <begin position="6"/>
        <end position="25"/>
    </location>
</feature>
<comment type="caution">
    <text evidence="2">The sequence shown here is derived from an EMBL/GenBank/DDBJ whole genome shotgun (WGS) entry which is preliminary data.</text>
</comment>
<evidence type="ECO:0000313" key="3">
    <source>
        <dbReference type="Proteomes" id="UP000093343"/>
    </source>
</evidence>
<evidence type="ECO:0000313" key="2">
    <source>
        <dbReference type="EMBL" id="OCB75272.1"/>
    </source>
</evidence>